<dbReference type="Pfam" id="PF01839">
    <property type="entry name" value="FG-GAP"/>
    <property type="match status" value="2"/>
</dbReference>
<dbReference type="PANTHER" id="PTHR23221:SF7">
    <property type="entry name" value="PHOSPHATIDYLINOSITOL-GLYCAN-SPECIFIC PHOSPHOLIPASE D"/>
    <property type="match status" value="1"/>
</dbReference>
<keyword evidence="7" id="KW-0677">Repeat</keyword>
<evidence type="ECO:0000256" key="5">
    <source>
        <dbReference type="ARBA" id="ARBA00022525"/>
    </source>
</evidence>
<keyword evidence="8" id="KW-0378">Hydrolase</keyword>
<sequence>MITDACGIAVHNEVSYRSIGLFKPRNPLEQRYKLLLSTFPGFMQAGSFFPDWGYQCLGYNQQSEDGNSLGAVYQNCHTGLIVFIFAVMSHDVADVKWHSLNGLDNYFVQVMAQMDFDGDYQQAHTVADTGAEFTLQHASPLKYLNETWQVPLQDLVNIYTLHYASNTDDSPRVPSKEHLRYCMTAAYAGIKLDLKFGKWLFNYYGAKSPFLVDQLNDYHKGGNNYFDNGGLHLKKQPPQGDSFYQQQDLDQLLSDNGIIAQLDDTTGLLTLTRASPPPPPPQQQANYQSVFQAPHFPPSSPSCQSVTPKASLPTLSISTSLAGYGHATVHGDFNGDGSTDLAISAPYHDLSDSTTMAGTVFIMNGPAHDTPPSTILANPFTESRFGWAMAVVDMNDDGIDDLAVSAPFPSGHVAVFYGSPAGLSTTPNRTLTGGRHDEGFGSTLARAGAHTLLVGCPYCTAHSLAQAGVVYLYGAGQRRRVFYSPTPMQYERFGSAMTVMDGGYTIIGAPGASVNNVVQVGKVYGFHDDRLQWVMAGQTKFEQFGSVLEGWRDEFLVVSSPTETTQRGLQQYWQGGRIRLYDWHLLDQAQNDIARDTGLLQARFGFRIINVGSGVICVTSQHDSHGARFSGAVHVYQFQ</sequence>
<dbReference type="Pfam" id="PF00882">
    <property type="entry name" value="Zn_dep_PLPC"/>
    <property type="match status" value="1"/>
</dbReference>
<dbReference type="InParanoid" id="A0A168R1L4"/>
<comment type="catalytic activity">
    <reaction evidence="11">
        <text>a 6-(alpha-D-glucosaminyl)-1-(1,2-diacyl-sn-glycero-3-phospho)-1D-myo-inositol + H2O = 6-(alpha-D-glucosaminyl)-1D-myo-inositol + a 1,2-diacyl-sn-glycero-3-phosphate + H(+)</text>
        <dbReference type="Rhea" id="RHEA:10832"/>
        <dbReference type="ChEBI" id="CHEBI:15377"/>
        <dbReference type="ChEBI" id="CHEBI:15378"/>
        <dbReference type="ChEBI" id="CHEBI:57997"/>
        <dbReference type="ChEBI" id="CHEBI:58608"/>
        <dbReference type="ChEBI" id="CHEBI:58700"/>
        <dbReference type="EC" id="3.1.4.50"/>
    </reaction>
</comment>
<dbReference type="STRING" id="4829.A0A168R1L4"/>
<feature type="domain" description="Phospholipase C/D" evidence="13">
    <location>
        <begin position="31"/>
        <end position="186"/>
    </location>
</feature>
<evidence type="ECO:0000313" key="15">
    <source>
        <dbReference type="Proteomes" id="UP000078561"/>
    </source>
</evidence>
<accession>A0A168R1L4</accession>
<feature type="repeat" description="FG-GAP" evidence="12">
    <location>
        <begin position="311"/>
        <end position="371"/>
    </location>
</feature>
<evidence type="ECO:0000256" key="11">
    <source>
        <dbReference type="ARBA" id="ARBA00093237"/>
    </source>
</evidence>
<evidence type="ECO:0000256" key="10">
    <source>
        <dbReference type="ARBA" id="ARBA00029753"/>
    </source>
</evidence>
<evidence type="ECO:0000256" key="8">
    <source>
        <dbReference type="ARBA" id="ARBA00022801"/>
    </source>
</evidence>
<gene>
    <name evidence="14" type="primary">ABSGL_11820.1 scaffold 12340</name>
</gene>
<feature type="repeat" description="FG-GAP" evidence="12">
    <location>
        <begin position="372"/>
        <end position="425"/>
    </location>
</feature>
<keyword evidence="15" id="KW-1185">Reference proteome</keyword>
<evidence type="ECO:0000256" key="2">
    <source>
        <dbReference type="ARBA" id="ARBA00008652"/>
    </source>
</evidence>
<dbReference type="InterPro" id="IPR013519">
    <property type="entry name" value="Int_alpha_beta-p"/>
</dbReference>
<keyword evidence="9" id="KW-0325">Glycoprotein</keyword>
<evidence type="ECO:0000256" key="9">
    <source>
        <dbReference type="ARBA" id="ARBA00023180"/>
    </source>
</evidence>
<dbReference type="Proteomes" id="UP000078561">
    <property type="component" value="Unassembled WGS sequence"/>
</dbReference>
<dbReference type="EMBL" id="LT554481">
    <property type="protein sequence ID" value="SAM05945.1"/>
    <property type="molecule type" value="Genomic_DNA"/>
</dbReference>
<keyword evidence="6" id="KW-0732">Signal</keyword>
<reference evidence="14" key="1">
    <citation type="submission" date="2016-04" db="EMBL/GenBank/DDBJ databases">
        <authorList>
            <person name="Evans L.H."/>
            <person name="Alamgir A."/>
            <person name="Owens N."/>
            <person name="Weber N.D."/>
            <person name="Virtaneva K."/>
            <person name="Barbian K."/>
            <person name="Babar A."/>
            <person name="Rosenke K."/>
        </authorList>
    </citation>
    <scope>NUCLEOTIDE SEQUENCE [LARGE SCALE GENOMIC DNA]</scope>
    <source>
        <strain evidence="14">CBS 101.48</strain>
    </source>
</reference>
<dbReference type="PANTHER" id="PTHR23221">
    <property type="entry name" value="GLYCOSYLPHOSPHATIDYLINOSITOL PHOSPHOLIPASE D"/>
    <property type="match status" value="1"/>
</dbReference>
<dbReference type="EC" id="3.1.4.50" evidence="3"/>
<dbReference type="InterPro" id="IPR029002">
    <property type="entry name" value="PLPC/GPLD1"/>
</dbReference>
<dbReference type="InterPro" id="IPR013517">
    <property type="entry name" value="FG-GAP"/>
</dbReference>
<evidence type="ECO:0000256" key="3">
    <source>
        <dbReference type="ARBA" id="ARBA00012284"/>
    </source>
</evidence>
<dbReference type="OrthoDB" id="5317514at2759"/>
<keyword evidence="5" id="KW-0964">Secreted</keyword>
<dbReference type="GO" id="GO:0004621">
    <property type="term" value="F:glycosylphosphatidylinositol phospholipase D activity"/>
    <property type="evidence" value="ECO:0007669"/>
    <property type="project" value="TreeGrafter"/>
</dbReference>
<evidence type="ECO:0000259" key="13">
    <source>
        <dbReference type="Pfam" id="PF00882"/>
    </source>
</evidence>
<evidence type="ECO:0000256" key="4">
    <source>
        <dbReference type="ARBA" id="ARBA00015988"/>
    </source>
</evidence>
<protein>
    <recommendedName>
        <fullName evidence="4">Phosphatidylinositol-glycan-specific phospholipase D</fullName>
        <ecNumber evidence="3">3.1.4.50</ecNumber>
    </recommendedName>
    <alternativeName>
        <fullName evidence="10">Glycosyl-phosphatidylinositol-specific phospholipase D</fullName>
    </alternativeName>
</protein>
<dbReference type="OMA" id="YCMTAAY"/>
<evidence type="ECO:0000256" key="7">
    <source>
        <dbReference type="ARBA" id="ARBA00022737"/>
    </source>
</evidence>
<evidence type="ECO:0000256" key="6">
    <source>
        <dbReference type="ARBA" id="ARBA00022729"/>
    </source>
</evidence>
<dbReference type="GO" id="GO:0005615">
    <property type="term" value="C:extracellular space"/>
    <property type="evidence" value="ECO:0007669"/>
    <property type="project" value="TreeGrafter"/>
</dbReference>
<dbReference type="SUPFAM" id="SSF69318">
    <property type="entry name" value="Integrin alpha N-terminal domain"/>
    <property type="match status" value="1"/>
</dbReference>
<dbReference type="AlphaFoldDB" id="A0A168R1L4"/>
<dbReference type="SMART" id="SM00191">
    <property type="entry name" value="Int_alpha"/>
    <property type="match status" value="3"/>
</dbReference>
<dbReference type="GO" id="GO:0031012">
    <property type="term" value="C:extracellular matrix"/>
    <property type="evidence" value="ECO:0007669"/>
    <property type="project" value="TreeGrafter"/>
</dbReference>
<dbReference type="Gene3D" id="2.130.10.130">
    <property type="entry name" value="Integrin alpha, N-terminal"/>
    <property type="match status" value="1"/>
</dbReference>
<organism evidence="14">
    <name type="scientific">Absidia glauca</name>
    <name type="common">Pin mould</name>
    <dbReference type="NCBI Taxonomy" id="4829"/>
    <lineage>
        <taxon>Eukaryota</taxon>
        <taxon>Fungi</taxon>
        <taxon>Fungi incertae sedis</taxon>
        <taxon>Mucoromycota</taxon>
        <taxon>Mucoromycotina</taxon>
        <taxon>Mucoromycetes</taxon>
        <taxon>Mucorales</taxon>
        <taxon>Cunninghamellaceae</taxon>
        <taxon>Absidia</taxon>
    </lineage>
</organism>
<evidence type="ECO:0000256" key="12">
    <source>
        <dbReference type="PROSITE-ProRule" id="PRU00803"/>
    </source>
</evidence>
<proteinExistence type="inferred from homology"/>
<evidence type="ECO:0000256" key="1">
    <source>
        <dbReference type="ARBA" id="ARBA00004613"/>
    </source>
</evidence>
<comment type="similarity">
    <text evidence="2">Belongs to the GPLD1 family.</text>
</comment>
<name>A0A168R1L4_ABSGL</name>
<evidence type="ECO:0000313" key="14">
    <source>
        <dbReference type="EMBL" id="SAM05945.1"/>
    </source>
</evidence>
<dbReference type="PROSITE" id="PS51470">
    <property type="entry name" value="FG_GAP"/>
    <property type="match status" value="2"/>
</dbReference>
<dbReference type="InterPro" id="IPR028994">
    <property type="entry name" value="Integrin_alpha_N"/>
</dbReference>
<comment type="subcellular location">
    <subcellularLocation>
        <location evidence="1">Secreted</location>
    </subcellularLocation>
</comment>